<dbReference type="Pfam" id="PF13505">
    <property type="entry name" value="OMP_b-brl"/>
    <property type="match status" value="1"/>
</dbReference>
<reference evidence="9" key="1">
    <citation type="journal article" date="2019" name="Int. J. Syst. Evol. Microbiol.">
        <title>The Global Catalogue of Microorganisms (GCM) 10K type strain sequencing project: providing services to taxonomists for standard genome sequencing and annotation.</title>
        <authorList>
            <consortium name="The Broad Institute Genomics Platform"/>
            <consortium name="The Broad Institute Genome Sequencing Center for Infectious Disease"/>
            <person name="Wu L."/>
            <person name="Ma J."/>
        </authorList>
    </citation>
    <scope>NUCLEOTIDE SEQUENCE [LARGE SCALE GENOMIC DNA]</scope>
    <source>
        <strain evidence="9">NBRC 101365</strain>
    </source>
</reference>
<feature type="domain" description="Outer membrane protein beta-barrel" evidence="7">
    <location>
        <begin position="38"/>
        <end position="229"/>
    </location>
</feature>
<sequence length="229" mass="24114">MKKLVLATSFVVAASIAHGADLAPQTAEPAAPVALPFNWSGPYLGLHAGYAWGREDDDQSRLFPASSSSSSSDRFNLQGFVGGAHAGYNYQINQFVLGAEADLDATGMKGSSHFSYEGGAVTGVLRLKSDVQGSARLRAGYAIDNVLLYATGGLAVADGKLSVGGVSDKNTHLGWTIGTGAEYAFTPSWIGRAELRYSDFEKKSYQTPDGPVNADWNQTSATAGVSYKF</sequence>
<evidence type="ECO:0000256" key="2">
    <source>
        <dbReference type="ARBA" id="ARBA00022729"/>
    </source>
</evidence>
<evidence type="ECO:0000313" key="8">
    <source>
        <dbReference type="EMBL" id="GLS24130.1"/>
    </source>
</evidence>
<keyword evidence="9" id="KW-1185">Reference proteome</keyword>
<dbReference type="Proteomes" id="UP001156882">
    <property type="component" value="Unassembled WGS sequence"/>
</dbReference>
<evidence type="ECO:0000256" key="4">
    <source>
        <dbReference type="ARBA" id="ARBA00023237"/>
    </source>
</evidence>
<dbReference type="RefSeq" id="WP_284317050.1">
    <property type="nucleotide sequence ID" value="NZ_BSPC01000096.1"/>
</dbReference>
<dbReference type="InterPro" id="IPR051692">
    <property type="entry name" value="OMP-like"/>
</dbReference>
<evidence type="ECO:0000256" key="5">
    <source>
        <dbReference type="ARBA" id="ARBA00038306"/>
    </source>
</evidence>
<dbReference type="InterPro" id="IPR027385">
    <property type="entry name" value="Beta-barrel_OMP"/>
</dbReference>
<gene>
    <name evidence="8" type="ORF">GCM10007874_71510</name>
</gene>
<keyword evidence="3" id="KW-0472">Membrane</keyword>
<evidence type="ECO:0000259" key="7">
    <source>
        <dbReference type="Pfam" id="PF13505"/>
    </source>
</evidence>
<dbReference type="EMBL" id="BSPC01000096">
    <property type="protein sequence ID" value="GLS24130.1"/>
    <property type="molecule type" value="Genomic_DNA"/>
</dbReference>
<name>A0ABQ6CYL2_9HYPH</name>
<dbReference type="Gene3D" id="2.40.160.20">
    <property type="match status" value="1"/>
</dbReference>
<dbReference type="NCBIfam" id="TIGR01414">
    <property type="entry name" value="autotrans_barl"/>
    <property type="match status" value="1"/>
</dbReference>
<feature type="chain" id="PRO_5047441969" evidence="6">
    <location>
        <begin position="20"/>
        <end position="229"/>
    </location>
</feature>
<evidence type="ECO:0000313" key="9">
    <source>
        <dbReference type="Proteomes" id="UP001156882"/>
    </source>
</evidence>
<keyword evidence="2 6" id="KW-0732">Signal</keyword>
<organism evidence="8 9">
    <name type="scientific">Labrys miyagiensis</name>
    <dbReference type="NCBI Taxonomy" id="346912"/>
    <lineage>
        <taxon>Bacteria</taxon>
        <taxon>Pseudomonadati</taxon>
        <taxon>Pseudomonadota</taxon>
        <taxon>Alphaproteobacteria</taxon>
        <taxon>Hyphomicrobiales</taxon>
        <taxon>Xanthobacteraceae</taxon>
        <taxon>Labrys</taxon>
    </lineage>
</organism>
<dbReference type="PANTHER" id="PTHR34001">
    <property type="entry name" value="BLL7405 PROTEIN"/>
    <property type="match status" value="1"/>
</dbReference>
<evidence type="ECO:0000256" key="6">
    <source>
        <dbReference type="SAM" id="SignalP"/>
    </source>
</evidence>
<dbReference type="PANTHER" id="PTHR34001:SF3">
    <property type="entry name" value="BLL7405 PROTEIN"/>
    <property type="match status" value="1"/>
</dbReference>
<comment type="similarity">
    <text evidence="5">Belongs to the Omp25/RopB family.</text>
</comment>
<evidence type="ECO:0000256" key="3">
    <source>
        <dbReference type="ARBA" id="ARBA00023136"/>
    </source>
</evidence>
<feature type="signal peptide" evidence="6">
    <location>
        <begin position="1"/>
        <end position="19"/>
    </location>
</feature>
<dbReference type="SUPFAM" id="SSF56925">
    <property type="entry name" value="OMPA-like"/>
    <property type="match status" value="1"/>
</dbReference>
<protein>
    <submittedName>
        <fullName evidence="8">Porin</fullName>
    </submittedName>
</protein>
<evidence type="ECO:0000256" key="1">
    <source>
        <dbReference type="ARBA" id="ARBA00004442"/>
    </source>
</evidence>
<dbReference type="InterPro" id="IPR006315">
    <property type="entry name" value="OM_autotransptr_brl_dom"/>
</dbReference>
<dbReference type="InterPro" id="IPR011250">
    <property type="entry name" value="OMP/PagP_B-barrel"/>
</dbReference>
<proteinExistence type="inferred from homology"/>
<comment type="caution">
    <text evidence="8">The sequence shown here is derived from an EMBL/GenBank/DDBJ whole genome shotgun (WGS) entry which is preliminary data.</text>
</comment>
<accession>A0ABQ6CYL2</accession>
<comment type="subcellular location">
    <subcellularLocation>
        <location evidence="1">Cell outer membrane</location>
    </subcellularLocation>
</comment>
<keyword evidence="4" id="KW-0998">Cell outer membrane</keyword>